<sequence>MLRNIVAVATALLVASAVATPVMEPRQTGSPRPPNKCVLIEPSGDDPGYIIDPFNRPLCACNCLKSACMSVTGGGAADYALCVKTPWPSAENPWSNQLIVAYGTCTGSQHCVA</sequence>
<organism evidence="2 3">
    <name type="scientific">Echria macrotheca</name>
    <dbReference type="NCBI Taxonomy" id="438768"/>
    <lineage>
        <taxon>Eukaryota</taxon>
        <taxon>Fungi</taxon>
        <taxon>Dikarya</taxon>
        <taxon>Ascomycota</taxon>
        <taxon>Pezizomycotina</taxon>
        <taxon>Sordariomycetes</taxon>
        <taxon>Sordariomycetidae</taxon>
        <taxon>Sordariales</taxon>
        <taxon>Schizotheciaceae</taxon>
        <taxon>Echria</taxon>
    </lineage>
</organism>
<keyword evidence="1" id="KW-0732">Signal</keyword>
<evidence type="ECO:0000313" key="2">
    <source>
        <dbReference type="EMBL" id="KAK1753225.1"/>
    </source>
</evidence>
<comment type="caution">
    <text evidence="2">The sequence shown here is derived from an EMBL/GenBank/DDBJ whole genome shotgun (WGS) entry which is preliminary data.</text>
</comment>
<evidence type="ECO:0000256" key="1">
    <source>
        <dbReference type="SAM" id="SignalP"/>
    </source>
</evidence>
<gene>
    <name evidence="2" type="ORF">QBC47DRAFT_388029</name>
</gene>
<accession>A0AAJ0F9J9</accession>
<feature type="signal peptide" evidence="1">
    <location>
        <begin position="1"/>
        <end position="19"/>
    </location>
</feature>
<keyword evidence="3" id="KW-1185">Reference proteome</keyword>
<reference evidence="2" key="1">
    <citation type="submission" date="2023-06" db="EMBL/GenBank/DDBJ databases">
        <title>Genome-scale phylogeny and comparative genomics of the fungal order Sordariales.</title>
        <authorList>
            <consortium name="Lawrence Berkeley National Laboratory"/>
            <person name="Hensen N."/>
            <person name="Bonometti L."/>
            <person name="Westerberg I."/>
            <person name="Brannstrom I.O."/>
            <person name="Guillou S."/>
            <person name="Cros-Aarteil S."/>
            <person name="Calhoun S."/>
            <person name="Haridas S."/>
            <person name="Kuo A."/>
            <person name="Mondo S."/>
            <person name="Pangilinan J."/>
            <person name="Riley R."/>
            <person name="Labutti K."/>
            <person name="Andreopoulos B."/>
            <person name="Lipzen A."/>
            <person name="Chen C."/>
            <person name="Yanf M."/>
            <person name="Daum C."/>
            <person name="Ng V."/>
            <person name="Clum A."/>
            <person name="Steindorff A."/>
            <person name="Ohm R."/>
            <person name="Martin F."/>
            <person name="Silar P."/>
            <person name="Natvig D."/>
            <person name="Lalanne C."/>
            <person name="Gautier V."/>
            <person name="Ament-Velasquez S.L."/>
            <person name="Kruys A."/>
            <person name="Hutchinson M.I."/>
            <person name="Powell A.J."/>
            <person name="Barry K."/>
            <person name="Miller A.N."/>
            <person name="Grigoriev I.V."/>
            <person name="Debuchy R."/>
            <person name="Gladieux P."/>
            <person name="Thoren M.H."/>
            <person name="Johannesson H."/>
        </authorList>
    </citation>
    <scope>NUCLEOTIDE SEQUENCE</scope>
    <source>
        <strain evidence="2">PSN4</strain>
    </source>
</reference>
<dbReference type="EMBL" id="MU839838">
    <property type="protein sequence ID" value="KAK1753225.1"/>
    <property type="molecule type" value="Genomic_DNA"/>
</dbReference>
<evidence type="ECO:0000313" key="3">
    <source>
        <dbReference type="Proteomes" id="UP001239445"/>
    </source>
</evidence>
<name>A0AAJ0F9J9_9PEZI</name>
<dbReference type="Proteomes" id="UP001239445">
    <property type="component" value="Unassembled WGS sequence"/>
</dbReference>
<proteinExistence type="predicted"/>
<feature type="chain" id="PRO_5042534571" evidence="1">
    <location>
        <begin position="20"/>
        <end position="113"/>
    </location>
</feature>
<protein>
    <submittedName>
        <fullName evidence="2">Uncharacterized protein</fullName>
    </submittedName>
</protein>
<dbReference type="AlphaFoldDB" id="A0AAJ0F9J9"/>